<sequence length="519" mass="58144">MTKNKNISLLNAIKPYKQGWCIQVKLIHSWRQKTNYGGDTLELIFADETVRYIYNLLSISFSLMNYIQRTQRKLRLGEWRLIETFSVSQAGGQYRPTNHTYKISIIEDTSISPSSYECDDNFLSFSSFEEIGNGTLKASFLIGDVQVTNAFDASLIQFDPELPETLALKLRVSNDEFTLALTDAKKQKRLTKDHTVHWNNVEMKSISEIMMATVVLYKLHMVVKDDTSTCKRIMLDSVGKLIVGCEAEELWDGSYDEIEDPTDLPQPIQDLVGKSLCFGITLGSENVTNGSDVFLVAQVCSGDKMLQIESNSDPMTHVMDGSSIMSGGEVSVSEKNSIMKRKPSAPPLVNSTKRTDRKARPKQNDGNFVHVQTKRGRKSAIILDIPLPSVFKRLYEGVGYIPRRSVPSPANQGNLITPCTPTNNSKCYKSMDCGTGQASTAGEQRSCVTSLAYKSGVRKRPRTDFQFPTNISNFLNRLEEDLLPDTFQCEMSGDTSEEDANPSAYDSDYADLMEIFKEI</sequence>
<reference evidence="3 4" key="1">
    <citation type="submission" date="2021-05" db="EMBL/GenBank/DDBJ databases">
        <title>Genome Assembly of Synthetic Allotetraploid Brassica napus Reveals Homoeologous Exchanges between Subgenomes.</title>
        <authorList>
            <person name="Davis J.T."/>
        </authorList>
    </citation>
    <scope>NUCLEOTIDE SEQUENCE [LARGE SCALE GENOMIC DNA]</scope>
    <source>
        <strain evidence="4">cv. Da-Ae</strain>
        <tissue evidence="3">Seedling</tissue>
    </source>
</reference>
<dbReference type="Proteomes" id="UP000824890">
    <property type="component" value="Unassembled WGS sequence"/>
</dbReference>
<dbReference type="EMBL" id="JAGKQM010000014">
    <property type="protein sequence ID" value="KAH0883336.1"/>
    <property type="molecule type" value="Genomic_DNA"/>
</dbReference>
<evidence type="ECO:0000256" key="1">
    <source>
        <dbReference type="SAM" id="MobiDB-lite"/>
    </source>
</evidence>
<organism evidence="3 4">
    <name type="scientific">Brassica napus</name>
    <name type="common">Rape</name>
    <dbReference type="NCBI Taxonomy" id="3708"/>
    <lineage>
        <taxon>Eukaryota</taxon>
        <taxon>Viridiplantae</taxon>
        <taxon>Streptophyta</taxon>
        <taxon>Embryophyta</taxon>
        <taxon>Tracheophyta</taxon>
        <taxon>Spermatophyta</taxon>
        <taxon>Magnoliopsida</taxon>
        <taxon>eudicotyledons</taxon>
        <taxon>Gunneridae</taxon>
        <taxon>Pentapetalae</taxon>
        <taxon>rosids</taxon>
        <taxon>malvids</taxon>
        <taxon>Brassicales</taxon>
        <taxon>Brassicaceae</taxon>
        <taxon>Brassiceae</taxon>
        <taxon>Brassica</taxon>
    </lineage>
</organism>
<accession>A0ABQ7ZSW1</accession>
<evidence type="ECO:0000259" key="2">
    <source>
        <dbReference type="Pfam" id="PF02721"/>
    </source>
</evidence>
<protein>
    <recommendedName>
        <fullName evidence="2">Replication protein A 70 kDa DNA-binding subunit B/D first OB fold domain-containing protein</fullName>
    </recommendedName>
</protein>
<dbReference type="SUPFAM" id="SSF50249">
    <property type="entry name" value="Nucleic acid-binding proteins"/>
    <property type="match status" value="2"/>
</dbReference>
<dbReference type="CDD" id="cd04480">
    <property type="entry name" value="RPA1_DBD_A_like"/>
    <property type="match status" value="1"/>
</dbReference>
<feature type="region of interest" description="Disordered" evidence="1">
    <location>
        <begin position="336"/>
        <end position="365"/>
    </location>
</feature>
<feature type="domain" description="Replication protein A 70 kDa DNA-binding subunit B/D first OB fold" evidence="2">
    <location>
        <begin position="9"/>
        <end position="113"/>
    </location>
</feature>
<gene>
    <name evidence="3" type="ORF">HID58_059432</name>
</gene>
<dbReference type="Pfam" id="PF02721">
    <property type="entry name" value="DUF223"/>
    <property type="match status" value="1"/>
</dbReference>
<dbReference type="InterPro" id="IPR003871">
    <property type="entry name" value="RFA1B/D_OB_1st"/>
</dbReference>
<proteinExistence type="predicted"/>
<keyword evidence="4" id="KW-1185">Reference proteome</keyword>
<evidence type="ECO:0000313" key="4">
    <source>
        <dbReference type="Proteomes" id="UP000824890"/>
    </source>
</evidence>
<comment type="caution">
    <text evidence="3">The sequence shown here is derived from an EMBL/GenBank/DDBJ whole genome shotgun (WGS) entry which is preliminary data.</text>
</comment>
<name>A0ABQ7ZSW1_BRANA</name>
<evidence type="ECO:0000313" key="3">
    <source>
        <dbReference type="EMBL" id="KAH0883336.1"/>
    </source>
</evidence>
<dbReference type="Gene3D" id="2.40.50.140">
    <property type="entry name" value="Nucleic acid-binding proteins"/>
    <property type="match status" value="2"/>
</dbReference>
<dbReference type="InterPro" id="IPR012340">
    <property type="entry name" value="NA-bd_OB-fold"/>
</dbReference>